<dbReference type="PANTHER" id="PTHR12001:SF69">
    <property type="entry name" value="ALL TRANS-POLYPRENYL-DIPHOSPHATE SYNTHASE PDSS1"/>
    <property type="match status" value="1"/>
</dbReference>
<sequence length="326" mass="35427">MSKRLSDEAIRQLVQQDMQATEALMRAEMQSEVPLAELVMQYAIGDGGKRFRPLLTLLSCGLCDYRGEHAITAAAFIEFIHNATLLHDDVVDESALRRGKPSANIAFGNAASVLVGDFLYTRAFQLMVRTGNSAVIAMMADAVNLIAAGEVMQLGNMHDPDVDEPRYYRVIELKTAVLFAAACKTAGLLAGLPEAASEQLAVYGRKLGMAFQIMDDLLDYTGDEALIGKSLGDDLAEGKPTLPLIRAQQQLPAAGKQRLRDIIEAGDREAIGEVIALLQATDALPYSRQAAERLAHEAVQALTAFPDSAYKDALFSLAQRTTERER</sequence>
<dbReference type="SFLD" id="SFLDS00005">
    <property type="entry name" value="Isoprenoid_Synthase_Type_I"/>
    <property type="match status" value="1"/>
</dbReference>
<dbReference type="CDD" id="cd00685">
    <property type="entry name" value="Trans_IPPS_HT"/>
    <property type="match status" value="1"/>
</dbReference>
<evidence type="ECO:0000313" key="8">
    <source>
        <dbReference type="Proteomes" id="UP000190837"/>
    </source>
</evidence>
<dbReference type="RefSeq" id="WP_079540054.1">
    <property type="nucleotide sequence ID" value="NZ_FKLO01000037.1"/>
</dbReference>
<proteinExistence type="inferred from homology"/>
<dbReference type="EC" id="2.5.1.29" evidence="7"/>
<evidence type="ECO:0000256" key="2">
    <source>
        <dbReference type="ARBA" id="ARBA00006706"/>
    </source>
</evidence>
<comment type="cofactor">
    <cofactor evidence="1">
        <name>Mg(2+)</name>
        <dbReference type="ChEBI" id="CHEBI:18420"/>
    </cofactor>
</comment>
<keyword evidence="3 6" id="KW-0808">Transferase</keyword>
<dbReference type="Proteomes" id="UP000190837">
    <property type="component" value="Unassembled WGS sequence"/>
</dbReference>
<reference evidence="8" key="1">
    <citation type="submission" date="2016-04" db="EMBL/GenBank/DDBJ databases">
        <authorList>
            <person name="Tagini F."/>
        </authorList>
    </citation>
    <scope>NUCLEOTIDE SEQUENCE [LARGE SCALE GENOMIC DNA]</scope>
    <source>
        <strain evidence="8">CHUV0807</strain>
    </source>
</reference>
<dbReference type="EC" id="2.5.1.1" evidence="7"/>
<dbReference type="EC" id="2.5.1.10" evidence="7"/>
<dbReference type="GO" id="GO:0004161">
    <property type="term" value="F:dimethylallyltranstransferase activity"/>
    <property type="evidence" value="ECO:0007669"/>
    <property type="project" value="UniProtKB-EC"/>
</dbReference>
<evidence type="ECO:0000256" key="6">
    <source>
        <dbReference type="RuleBase" id="RU004466"/>
    </source>
</evidence>
<dbReference type="Gene3D" id="1.10.600.10">
    <property type="entry name" value="Farnesyl Diphosphate Synthase"/>
    <property type="match status" value="1"/>
</dbReference>
<name>A0A1C3H3J5_9GAMM</name>
<organism evidence="7 8">
    <name type="scientific">Cardiobacterium hominis</name>
    <dbReference type="NCBI Taxonomy" id="2718"/>
    <lineage>
        <taxon>Bacteria</taxon>
        <taxon>Pseudomonadati</taxon>
        <taxon>Pseudomonadota</taxon>
        <taxon>Gammaproteobacteria</taxon>
        <taxon>Cardiobacteriales</taxon>
        <taxon>Cardiobacteriaceae</taxon>
        <taxon>Cardiobacterium</taxon>
    </lineage>
</organism>
<dbReference type="PROSITE" id="PS00723">
    <property type="entry name" value="POLYPRENYL_SYNTHASE_1"/>
    <property type="match status" value="1"/>
</dbReference>
<dbReference type="PROSITE" id="PS00444">
    <property type="entry name" value="POLYPRENYL_SYNTHASE_2"/>
    <property type="match status" value="1"/>
</dbReference>
<evidence type="ECO:0000256" key="1">
    <source>
        <dbReference type="ARBA" id="ARBA00001946"/>
    </source>
</evidence>
<evidence type="ECO:0000256" key="3">
    <source>
        <dbReference type="ARBA" id="ARBA00022679"/>
    </source>
</evidence>
<dbReference type="Pfam" id="PF00348">
    <property type="entry name" value="polyprenyl_synt"/>
    <property type="match status" value="1"/>
</dbReference>
<comment type="similarity">
    <text evidence="2 6">Belongs to the FPP/GGPP synthase family.</text>
</comment>
<gene>
    <name evidence="7" type="ORF">CHUV0807_0932</name>
</gene>
<dbReference type="PANTHER" id="PTHR12001">
    <property type="entry name" value="GERANYLGERANYL PYROPHOSPHATE SYNTHASE"/>
    <property type="match status" value="1"/>
</dbReference>
<evidence type="ECO:0000256" key="4">
    <source>
        <dbReference type="ARBA" id="ARBA00022723"/>
    </source>
</evidence>
<dbReference type="GO" id="GO:0046872">
    <property type="term" value="F:metal ion binding"/>
    <property type="evidence" value="ECO:0007669"/>
    <property type="project" value="UniProtKB-KW"/>
</dbReference>
<dbReference type="EMBL" id="FKLO01000037">
    <property type="protein sequence ID" value="SAM61710.1"/>
    <property type="molecule type" value="Genomic_DNA"/>
</dbReference>
<dbReference type="SUPFAM" id="SSF48576">
    <property type="entry name" value="Terpenoid synthases"/>
    <property type="match status" value="1"/>
</dbReference>
<dbReference type="InterPro" id="IPR008949">
    <property type="entry name" value="Isoprenoid_synthase_dom_sf"/>
</dbReference>
<dbReference type="AlphaFoldDB" id="A0A1C3H3J5"/>
<dbReference type="GO" id="GO:0004311">
    <property type="term" value="F:geranylgeranyl diphosphate synthase activity"/>
    <property type="evidence" value="ECO:0007669"/>
    <property type="project" value="UniProtKB-EC"/>
</dbReference>
<accession>A0A1C3H3J5</accession>
<protein>
    <submittedName>
        <fullName evidence="7">Octaprenyl diphosphate synthase / Dimethylallyltransferase / (2E,6E)-farnesyl diphosphate synthase / Geranylgeranyl pyrophosphate synthetase</fullName>
        <ecNumber evidence="7">2.5.1.1</ecNumber>
        <ecNumber evidence="7">2.5.1.10</ecNumber>
        <ecNumber evidence="7">2.5.1.29</ecNumber>
        <ecNumber evidence="7">2.5.1.90</ecNumber>
    </submittedName>
</protein>
<dbReference type="GO" id="GO:0004337">
    <property type="term" value="F:(2E,6E)-farnesyl diphosphate synthase activity"/>
    <property type="evidence" value="ECO:0007669"/>
    <property type="project" value="UniProtKB-EC"/>
</dbReference>
<dbReference type="EC" id="2.5.1.90" evidence="7"/>
<keyword evidence="5" id="KW-0460">Magnesium</keyword>
<dbReference type="InterPro" id="IPR000092">
    <property type="entry name" value="Polyprenyl_synt"/>
</dbReference>
<dbReference type="InterPro" id="IPR033749">
    <property type="entry name" value="Polyprenyl_synt_CS"/>
</dbReference>
<dbReference type="GO" id="GO:0106350">
    <property type="term" value="F:all-trans-octaprenyl-diphosphate synthase activity"/>
    <property type="evidence" value="ECO:0007669"/>
    <property type="project" value="UniProtKB-EC"/>
</dbReference>
<keyword evidence="4" id="KW-0479">Metal-binding</keyword>
<evidence type="ECO:0000256" key="5">
    <source>
        <dbReference type="ARBA" id="ARBA00022842"/>
    </source>
</evidence>
<dbReference type="GO" id="GO:0008299">
    <property type="term" value="P:isoprenoid biosynthetic process"/>
    <property type="evidence" value="ECO:0007669"/>
    <property type="project" value="InterPro"/>
</dbReference>
<evidence type="ECO:0000313" key="7">
    <source>
        <dbReference type="EMBL" id="SAM61710.1"/>
    </source>
</evidence>